<proteinExistence type="predicted"/>
<protein>
    <submittedName>
        <fullName evidence="1">11839_t:CDS:1</fullName>
    </submittedName>
</protein>
<sequence length="68" mass="7773">MSHMLCTFLHSQNAQKSSDLGLKDWKPGRPTKTHYFTLPHVYAQLFGHTVLRDLDRGEAYQGTVSKIL</sequence>
<evidence type="ECO:0000313" key="2">
    <source>
        <dbReference type="Proteomes" id="UP000789508"/>
    </source>
</evidence>
<gene>
    <name evidence="1" type="ORF">ALEPTO_LOCUS6700</name>
</gene>
<dbReference type="Proteomes" id="UP000789508">
    <property type="component" value="Unassembled WGS sequence"/>
</dbReference>
<accession>A0A9N9BJX6</accession>
<dbReference type="AlphaFoldDB" id="A0A9N9BJX6"/>
<reference evidence="1" key="1">
    <citation type="submission" date="2021-06" db="EMBL/GenBank/DDBJ databases">
        <authorList>
            <person name="Kallberg Y."/>
            <person name="Tangrot J."/>
            <person name="Rosling A."/>
        </authorList>
    </citation>
    <scope>NUCLEOTIDE SEQUENCE</scope>
    <source>
        <strain evidence="1">FL130A</strain>
    </source>
</reference>
<organism evidence="1 2">
    <name type="scientific">Ambispora leptoticha</name>
    <dbReference type="NCBI Taxonomy" id="144679"/>
    <lineage>
        <taxon>Eukaryota</taxon>
        <taxon>Fungi</taxon>
        <taxon>Fungi incertae sedis</taxon>
        <taxon>Mucoromycota</taxon>
        <taxon>Glomeromycotina</taxon>
        <taxon>Glomeromycetes</taxon>
        <taxon>Archaeosporales</taxon>
        <taxon>Ambisporaceae</taxon>
        <taxon>Ambispora</taxon>
    </lineage>
</organism>
<dbReference type="EMBL" id="CAJVPS010002424">
    <property type="protein sequence ID" value="CAG8568459.1"/>
    <property type="molecule type" value="Genomic_DNA"/>
</dbReference>
<comment type="caution">
    <text evidence="1">The sequence shown here is derived from an EMBL/GenBank/DDBJ whole genome shotgun (WGS) entry which is preliminary data.</text>
</comment>
<name>A0A9N9BJX6_9GLOM</name>
<keyword evidence="2" id="KW-1185">Reference proteome</keyword>
<evidence type="ECO:0000313" key="1">
    <source>
        <dbReference type="EMBL" id="CAG8568459.1"/>
    </source>
</evidence>